<dbReference type="Proteomes" id="UP001162802">
    <property type="component" value="Unassembled WGS sequence"/>
</dbReference>
<keyword evidence="2" id="KW-1185">Reference proteome</keyword>
<name>A0ABT0A8H8_9SPHN</name>
<comment type="caution">
    <text evidence="1">The sequence shown here is derived from an EMBL/GenBank/DDBJ whole genome shotgun (WGS) entry which is preliminary data.</text>
</comment>
<reference evidence="1" key="1">
    <citation type="submission" date="2022-03" db="EMBL/GenBank/DDBJ databases">
        <title>Identification of a novel bacterium isolated from mangrove sediments.</title>
        <authorList>
            <person name="Pan X."/>
        </authorList>
    </citation>
    <scope>NUCLEOTIDE SEQUENCE</scope>
    <source>
        <strain evidence="1">B2637</strain>
    </source>
</reference>
<evidence type="ECO:0000313" key="2">
    <source>
        <dbReference type="Proteomes" id="UP001162802"/>
    </source>
</evidence>
<sequence>MEEFLPWMLLVLADPGAASAAPPVTRVPGLFVSHEACEAAAAQRKAAPYACLQVPPGAEMEAAWQAFRAGQESSR</sequence>
<accession>A0ABT0A8H8</accession>
<evidence type="ECO:0008006" key="3">
    <source>
        <dbReference type="Google" id="ProtNLM"/>
    </source>
</evidence>
<evidence type="ECO:0000313" key="1">
    <source>
        <dbReference type="EMBL" id="MCJ1959493.1"/>
    </source>
</evidence>
<proteinExistence type="predicted"/>
<dbReference type="RefSeq" id="WP_243796709.1">
    <property type="nucleotide sequence ID" value="NZ_JALHAT010000003.1"/>
</dbReference>
<dbReference type="EMBL" id="JALHAT010000003">
    <property type="protein sequence ID" value="MCJ1959493.1"/>
    <property type="molecule type" value="Genomic_DNA"/>
</dbReference>
<gene>
    <name evidence="1" type="ORF">MTR65_02195</name>
</gene>
<protein>
    <recommendedName>
        <fullName evidence="3">Secreted protein</fullName>
    </recommendedName>
</protein>
<organism evidence="1 2">
    <name type="scientific">Novosphingobium mangrovi</name>
    <name type="common">ex Hu et al. 2023</name>
    <dbReference type="NCBI Taxonomy" id="2930094"/>
    <lineage>
        <taxon>Bacteria</taxon>
        <taxon>Pseudomonadati</taxon>
        <taxon>Pseudomonadota</taxon>
        <taxon>Alphaproteobacteria</taxon>
        <taxon>Sphingomonadales</taxon>
        <taxon>Sphingomonadaceae</taxon>
        <taxon>Novosphingobium</taxon>
    </lineage>
</organism>